<evidence type="ECO:0000256" key="16">
    <source>
        <dbReference type="ARBA" id="ARBA00022968"/>
    </source>
</evidence>
<evidence type="ECO:0000256" key="5">
    <source>
        <dbReference type="ARBA" id="ARBA00007739"/>
    </source>
</evidence>
<dbReference type="GO" id="GO:0008955">
    <property type="term" value="F:peptidoglycan glycosyltransferase activity"/>
    <property type="evidence" value="ECO:0007669"/>
    <property type="project" value="UniProtKB-EC"/>
</dbReference>
<dbReference type="GO" id="GO:0006508">
    <property type="term" value="P:proteolysis"/>
    <property type="evidence" value="ECO:0007669"/>
    <property type="project" value="UniProtKB-KW"/>
</dbReference>
<dbReference type="PANTHER" id="PTHR32282">
    <property type="entry name" value="BINDING PROTEIN TRANSPEPTIDASE, PUTATIVE-RELATED"/>
    <property type="match status" value="1"/>
</dbReference>
<dbReference type="Gene3D" id="3.40.710.10">
    <property type="entry name" value="DD-peptidase/beta-lactamase superfamily"/>
    <property type="match status" value="1"/>
</dbReference>
<dbReference type="Pfam" id="PF00905">
    <property type="entry name" value="Transpeptidase"/>
    <property type="match status" value="1"/>
</dbReference>
<keyword evidence="22" id="KW-0961">Cell wall biogenesis/degradation</keyword>
<protein>
    <recommendedName>
        <fullName evidence="7">Penicillin-binding protein 1A</fullName>
        <ecNumber evidence="24">2.4.99.28</ecNumber>
        <ecNumber evidence="6">3.4.16.4</ecNumber>
    </recommendedName>
</protein>
<feature type="domain" description="Glycosyl transferase family 51" evidence="29">
    <location>
        <begin position="68"/>
        <end position="252"/>
    </location>
</feature>
<evidence type="ECO:0000256" key="20">
    <source>
        <dbReference type="ARBA" id="ARBA00023251"/>
    </source>
</evidence>
<dbReference type="Pfam" id="PF00912">
    <property type="entry name" value="Transgly"/>
    <property type="match status" value="1"/>
</dbReference>
<keyword evidence="11" id="KW-0328">Glycosyltransferase</keyword>
<evidence type="ECO:0000256" key="21">
    <source>
        <dbReference type="ARBA" id="ARBA00023268"/>
    </source>
</evidence>
<dbReference type="EMBL" id="FOIF01000013">
    <property type="protein sequence ID" value="SES85079.1"/>
    <property type="molecule type" value="Genomic_DNA"/>
</dbReference>
<keyword evidence="12" id="KW-0808">Transferase</keyword>
<keyword evidence="31" id="KW-1185">Reference proteome</keyword>
<keyword evidence="13 27" id="KW-0812">Transmembrane</keyword>
<keyword evidence="16" id="KW-0735">Signal-anchor</keyword>
<dbReference type="InterPro" id="IPR050396">
    <property type="entry name" value="Glycosyltr_51/Transpeptidase"/>
</dbReference>
<dbReference type="Proteomes" id="UP000243819">
    <property type="component" value="Unassembled WGS sequence"/>
</dbReference>
<evidence type="ECO:0000313" key="30">
    <source>
        <dbReference type="EMBL" id="SES85079.1"/>
    </source>
</evidence>
<comment type="catalytic activity">
    <reaction evidence="25">
        <text>[GlcNAc-(1-&gt;4)-Mur2Ac(oyl-L-Ala-gamma-D-Glu-L-Lys-D-Ala-D-Ala)](n)-di-trans,octa-cis-undecaprenyl diphosphate + beta-D-GlcNAc-(1-&gt;4)-Mur2Ac(oyl-L-Ala-gamma-D-Glu-L-Lys-D-Ala-D-Ala)-di-trans,octa-cis-undecaprenyl diphosphate = [GlcNAc-(1-&gt;4)-Mur2Ac(oyl-L-Ala-gamma-D-Glu-L-Lys-D-Ala-D-Ala)](n+1)-di-trans,octa-cis-undecaprenyl diphosphate + di-trans,octa-cis-undecaprenyl diphosphate + H(+)</text>
        <dbReference type="Rhea" id="RHEA:23708"/>
        <dbReference type="Rhea" id="RHEA-COMP:9602"/>
        <dbReference type="Rhea" id="RHEA-COMP:9603"/>
        <dbReference type="ChEBI" id="CHEBI:15378"/>
        <dbReference type="ChEBI" id="CHEBI:58405"/>
        <dbReference type="ChEBI" id="CHEBI:60033"/>
        <dbReference type="ChEBI" id="CHEBI:78435"/>
        <dbReference type="EC" id="2.4.99.28"/>
    </reaction>
</comment>
<dbReference type="GO" id="GO:0009252">
    <property type="term" value="P:peptidoglycan biosynthetic process"/>
    <property type="evidence" value="ECO:0007669"/>
    <property type="project" value="UniProtKB-UniPathway"/>
</dbReference>
<dbReference type="STRING" id="1120990.SAMN03080614_101313"/>
<dbReference type="InterPro" id="IPR023346">
    <property type="entry name" value="Lysozyme-like_dom_sf"/>
</dbReference>
<keyword evidence="19 27" id="KW-0472">Membrane</keyword>
<dbReference type="GO" id="GO:0071555">
    <property type="term" value="P:cell wall organization"/>
    <property type="evidence" value="ECO:0007669"/>
    <property type="project" value="UniProtKB-KW"/>
</dbReference>
<sequence length="720" mass="80798">MVNESRKERSMKKKLRFYYLKIFITGFLAVFLIASLTFSGYLLYLAYIINDVQLESNIYPTTIFDNKGEPIGTVEASSKIYVPLKDISPYFINAVIAVEDNVFYSHIGVNPLGILRALYTNIRERRITQGGSTITQQLAKNIFLTSERTLDRKLRELVYTLKLELNYSKDEILEAYLNNIYYGHGNYGIGAASEFYFNKHPRELTLEEAALLAGIIQGPYLYTPLRPANLEPQPNTGQSRTYTRRAFVLTRMVQQGYISEEEGERAKEQPITVVTREERLEQPQIPLFVLTELDRLEKELGFVNGQLRSGYNIFTTINYQAQIVAQQVIGNFRDILPQDKKEDENISAALVALDPKTGGILAMAGGINAFQGIPQPGSAMKPLVYAYGLESQVYTLTTEHFCGETLGRIPQAPGYDVSDYGSRYHNRYLTMREAIIDSCNVYAVLTNSHLGPENTQKFAYHLGYKGPLQPVPAMVLGPNGVNLNNMASVYAVFANGGYLREPYIIEEIHDRFGNIIYRRPPQIPTKVLSEETAFLITDALRDVLRRGTASSVSNLIPSRDAAVKTGTTEHYAFIAGYTPEMVTTTYIGFNNPTGKLELLGGRDAGRLWATFTNTALNRMFGENIGGVFSPPPGIVQKNICRETLLLASPQCPLTFTEYFIIGTEPKSSCNLHQNNVTELNVCLQSWGIATEYCPSTLVRRFRFSPGQWVPNFQCPIHTGQ</sequence>
<gene>
    <name evidence="30" type="ORF">SAMN03080614_101313</name>
</gene>
<keyword evidence="20" id="KW-0046">Antibiotic resistance</keyword>
<evidence type="ECO:0000256" key="2">
    <source>
        <dbReference type="ARBA" id="ARBA00004401"/>
    </source>
</evidence>
<evidence type="ECO:0000256" key="13">
    <source>
        <dbReference type="ARBA" id="ARBA00022692"/>
    </source>
</evidence>
<keyword evidence="9 30" id="KW-0121">Carboxypeptidase</keyword>
<evidence type="ECO:0000256" key="24">
    <source>
        <dbReference type="ARBA" id="ARBA00044770"/>
    </source>
</evidence>
<keyword evidence="8" id="KW-1003">Cell membrane</keyword>
<dbReference type="EC" id="3.4.16.4" evidence="6"/>
<evidence type="ECO:0000256" key="7">
    <source>
        <dbReference type="ARBA" id="ARBA00018638"/>
    </source>
</evidence>
<evidence type="ECO:0000313" key="31">
    <source>
        <dbReference type="Proteomes" id="UP000243819"/>
    </source>
</evidence>
<evidence type="ECO:0000256" key="15">
    <source>
        <dbReference type="ARBA" id="ARBA00022960"/>
    </source>
</evidence>
<accession>A0A1H9ZTI5</accession>
<dbReference type="GO" id="GO:0005886">
    <property type="term" value="C:plasma membrane"/>
    <property type="evidence" value="ECO:0007669"/>
    <property type="project" value="UniProtKB-SubCell"/>
</dbReference>
<dbReference type="InterPro" id="IPR001460">
    <property type="entry name" value="PCN-bd_Tpept"/>
</dbReference>
<dbReference type="SUPFAM" id="SSF56601">
    <property type="entry name" value="beta-lactamase/transpeptidase-like"/>
    <property type="match status" value="1"/>
</dbReference>
<dbReference type="PANTHER" id="PTHR32282:SF11">
    <property type="entry name" value="PENICILLIN-BINDING PROTEIN 1B"/>
    <property type="match status" value="1"/>
</dbReference>
<feature type="domain" description="Penicillin-binding protein transpeptidase" evidence="28">
    <location>
        <begin position="349"/>
        <end position="572"/>
    </location>
</feature>
<evidence type="ECO:0000256" key="9">
    <source>
        <dbReference type="ARBA" id="ARBA00022645"/>
    </source>
</evidence>
<evidence type="ECO:0000256" key="11">
    <source>
        <dbReference type="ARBA" id="ARBA00022676"/>
    </source>
</evidence>
<dbReference type="InterPro" id="IPR036950">
    <property type="entry name" value="PBP_transglycosylase"/>
</dbReference>
<evidence type="ECO:0000256" key="26">
    <source>
        <dbReference type="ARBA" id="ARBA00060592"/>
    </source>
</evidence>
<evidence type="ECO:0000256" key="1">
    <source>
        <dbReference type="ARBA" id="ARBA00002624"/>
    </source>
</evidence>
<reference evidence="31" key="1">
    <citation type="submission" date="2016-10" db="EMBL/GenBank/DDBJ databases">
        <authorList>
            <person name="Varghese N."/>
            <person name="Submissions S."/>
        </authorList>
    </citation>
    <scope>NUCLEOTIDE SEQUENCE [LARGE SCALE GENOMIC DNA]</scope>
    <source>
        <strain evidence="31">DSM 13577</strain>
    </source>
</reference>
<evidence type="ECO:0000256" key="8">
    <source>
        <dbReference type="ARBA" id="ARBA00022475"/>
    </source>
</evidence>
<evidence type="ECO:0000256" key="25">
    <source>
        <dbReference type="ARBA" id="ARBA00049902"/>
    </source>
</evidence>
<dbReference type="AlphaFoldDB" id="A0A1H9ZTI5"/>
<dbReference type="InterPro" id="IPR012338">
    <property type="entry name" value="Beta-lactam/transpept-like"/>
</dbReference>
<name>A0A1H9ZTI5_9FIRM</name>
<comment type="catalytic activity">
    <reaction evidence="23">
        <text>Preferential cleavage: (Ac)2-L-Lys-D-Ala-|-D-Ala. Also transpeptidation of peptidyl-alanyl moieties that are N-acyl substituents of D-alanine.</text>
        <dbReference type="EC" id="3.4.16.4"/>
    </reaction>
</comment>
<dbReference type="UniPathway" id="UPA00219"/>
<evidence type="ECO:0000256" key="6">
    <source>
        <dbReference type="ARBA" id="ARBA00012448"/>
    </source>
</evidence>
<dbReference type="RefSeq" id="WP_091349863.1">
    <property type="nucleotide sequence ID" value="NZ_FOIF01000013.1"/>
</dbReference>
<comment type="pathway">
    <text evidence="3">Cell wall biogenesis; peptidoglycan biosynthesis.</text>
</comment>
<evidence type="ECO:0000256" key="23">
    <source>
        <dbReference type="ARBA" id="ARBA00034000"/>
    </source>
</evidence>
<evidence type="ECO:0000256" key="10">
    <source>
        <dbReference type="ARBA" id="ARBA00022670"/>
    </source>
</evidence>
<dbReference type="GO" id="GO:0046677">
    <property type="term" value="P:response to antibiotic"/>
    <property type="evidence" value="ECO:0007669"/>
    <property type="project" value="UniProtKB-KW"/>
</dbReference>
<organism evidence="30 31">
    <name type="scientific">Anaerobranca gottschalkii DSM 13577</name>
    <dbReference type="NCBI Taxonomy" id="1120990"/>
    <lineage>
        <taxon>Bacteria</taxon>
        <taxon>Bacillati</taxon>
        <taxon>Bacillota</taxon>
        <taxon>Clostridia</taxon>
        <taxon>Eubacteriales</taxon>
        <taxon>Proteinivoracaceae</taxon>
        <taxon>Anaerobranca</taxon>
    </lineage>
</organism>
<evidence type="ECO:0000256" key="4">
    <source>
        <dbReference type="ARBA" id="ARBA00007090"/>
    </source>
</evidence>
<keyword evidence="18 27" id="KW-1133">Transmembrane helix</keyword>
<evidence type="ECO:0000256" key="22">
    <source>
        <dbReference type="ARBA" id="ARBA00023316"/>
    </source>
</evidence>
<comment type="subcellular location">
    <subcellularLocation>
        <location evidence="2">Cell membrane</location>
        <topology evidence="2">Single-pass type II membrane protein</topology>
    </subcellularLocation>
</comment>
<evidence type="ECO:0000256" key="18">
    <source>
        <dbReference type="ARBA" id="ARBA00022989"/>
    </source>
</evidence>
<evidence type="ECO:0000256" key="12">
    <source>
        <dbReference type="ARBA" id="ARBA00022679"/>
    </source>
</evidence>
<keyword evidence="15" id="KW-0133">Cell shape</keyword>
<evidence type="ECO:0000256" key="19">
    <source>
        <dbReference type="ARBA" id="ARBA00023136"/>
    </source>
</evidence>
<comment type="similarity">
    <text evidence="5">In the N-terminal section; belongs to the glycosyltransferase 51 family.</text>
</comment>
<keyword evidence="17" id="KW-0573">Peptidoglycan synthesis</keyword>
<proteinExistence type="inferred from homology"/>
<evidence type="ECO:0000259" key="29">
    <source>
        <dbReference type="Pfam" id="PF00912"/>
    </source>
</evidence>
<keyword evidence="21" id="KW-0511">Multifunctional enzyme</keyword>
<evidence type="ECO:0000256" key="14">
    <source>
        <dbReference type="ARBA" id="ARBA00022801"/>
    </source>
</evidence>
<dbReference type="Gene3D" id="1.10.3810.10">
    <property type="entry name" value="Biosynthetic peptidoglycan transglycosylase-like"/>
    <property type="match status" value="1"/>
</dbReference>
<keyword evidence="14" id="KW-0378">Hydrolase</keyword>
<evidence type="ECO:0000256" key="27">
    <source>
        <dbReference type="SAM" id="Phobius"/>
    </source>
</evidence>
<comment type="function">
    <text evidence="1">Cell wall formation. Synthesis of cross-linked peptidoglycan from the lipid intermediates. The enzyme has a penicillin-insensitive transglycosylase N-terminal domain (formation of linear glycan strands) and a penicillin-sensitive transpeptidase C-terminal domain (cross-linking of the peptide subunits).</text>
</comment>
<dbReference type="GO" id="GO:0008360">
    <property type="term" value="P:regulation of cell shape"/>
    <property type="evidence" value="ECO:0007669"/>
    <property type="project" value="UniProtKB-KW"/>
</dbReference>
<dbReference type="EC" id="2.4.99.28" evidence="24"/>
<evidence type="ECO:0000256" key="3">
    <source>
        <dbReference type="ARBA" id="ARBA00004752"/>
    </source>
</evidence>
<dbReference type="GO" id="GO:0008658">
    <property type="term" value="F:penicillin binding"/>
    <property type="evidence" value="ECO:0007669"/>
    <property type="project" value="InterPro"/>
</dbReference>
<evidence type="ECO:0000259" key="28">
    <source>
        <dbReference type="Pfam" id="PF00905"/>
    </source>
</evidence>
<dbReference type="OrthoDB" id="9766909at2"/>
<dbReference type="GO" id="GO:0009002">
    <property type="term" value="F:serine-type D-Ala-D-Ala carboxypeptidase activity"/>
    <property type="evidence" value="ECO:0007669"/>
    <property type="project" value="UniProtKB-EC"/>
</dbReference>
<evidence type="ECO:0000256" key="17">
    <source>
        <dbReference type="ARBA" id="ARBA00022984"/>
    </source>
</evidence>
<dbReference type="SUPFAM" id="SSF53955">
    <property type="entry name" value="Lysozyme-like"/>
    <property type="match status" value="1"/>
</dbReference>
<dbReference type="GO" id="GO:0030288">
    <property type="term" value="C:outer membrane-bounded periplasmic space"/>
    <property type="evidence" value="ECO:0007669"/>
    <property type="project" value="TreeGrafter"/>
</dbReference>
<comment type="pathway">
    <text evidence="26">Glycan biosynthesis.</text>
</comment>
<comment type="similarity">
    <text evidence="4">In the C-terminal section; belongs to the transpeptidase family.</text>
</comment>
<keyword evidence="10" id="KW-0645">Protease</keyword>
<feature type="transmembrane region" description="Helical" evidence="27">
    <location>
        <begin position="20"/>
        <end position="47"/>
    </location>
</feature>
<dbReference type="InterPro" id="IPR001264">
    <property type="entry name" value="Glyco_trans_51"/>
</dbReference>
<dbReference type="FunFam" id="1.10.3810.10:FF:000001">
    <property type="entry name" value="Penicillin-binding protein 1A"/>
    <property type="match status" value="1"/>
</dbReference>